<sequence length="660" mass="73789">MEGNGEISDTDSGIILHSGSDSPTTTTKDVTTHTRAMKLKHQSLQDRLQLCVLELKKLCIREAELTGKLSTDYPLSPGETPPKVRRRIGAAFQLDEQSIPRGPEDSQLNLVDAELALQLKIYEAARKLCREEHLNKAVKRSRVQQCKREEKRVKQLQESAFQLRLQHGRSSPLPAFMIPLQEHGNSDDSSLSDSPLTPSQLSPSQLTPIKRTLSHHTLIKRTPSQLTPSQLTPSPFRPTQLTPTQLTPTQLTPSQLTPRSQGSPSLDSVLSFNSNPEYEAPPIQHSPWSESSLDQPFQKTKKSRSSTKSTASCPASSQVLPSLEACLGNAGLPQQLSQLKLSDSLSNSAPSTPEMRLHRKLSLRTSNPDSPSEAEKSRGRPRCARRRLTDYTVTIPETPVVNHTGNYGNQANSEDSNSEHSSTSRTSSICQEQQCEFPKARQYQHPNPMGQHGPPVFQSPGFYQNSRYQSSPSFNRGRYSEDVAYALDLDMARGYHGLQAPPNRRDYMYAEAPGPPMMAPRRAPQEVRLSRSPSLWEPQHYSSNGLPRQVVNDQLKSWHQRNQFRGPRPRSLDRQGAVRVKNVPDWMSPLSQNQRYQEQVSGDQFLFSVDRICGLCCVHMDLGRRQTGYNFSGQEQDGKIRCGRQKIPPTVTVDGIAVQS</sequence>
<keyword evidence="7" id="KW-1185">Reference proteome</keyword>
<evidence type="ECO:0000259" key="5">
    <source>
        <dbReference type="Pfam" id="PF11819"/>
    </source>
</evidence>
<dbReference type="PANTHER" id="PTHR16093:SF6">
    <property type="entry name" value="INNATE IMMUNITY ACTIVATOR B"/>
    <property type="match status" value="1"/>
</dbReference>
<evidence type="ECO:0000313" key="6">
    <source>
        <dbReference type="EMBL" id="KAK0145521.1"/>
    </source>
</evidence>
<protein>
    <submittedName>
        <fullName evidence="6">FERM domain-containing protein 4A</fullName>
    </submittedName>
</protein>
<dbReference type="PANTHER" id="PTHR16093">
    <property type="entry name" value="COILED-COIL DOMAIN-CONTAINING PROTEIN 120 FAMILY MEMBER"/>
    <property type="match status" value="1"/>
</dbReference>
<feature type="region of interest" description="Disordered" evidence="4">
    <location>
        <begin position="342"/>
        <end position="476"/>
    </location>
</feature>
<feature type="compositionally biased region" description="Polar residues" evidence="4">
    <location>
        <begin position="222"/>
        <end position="233"/>
    </location>
</feature>
<comment type="caution">
    <text evidence="6">The sequence shown here is derived from an EMBL/GenBank/DDBJ whole genome shotgun (WGS) entry which is preliminary data.</text>
</comment>
<keyword evidence="3" id="KW-0175">Coiled coil</keyword>
<feature type="region of interest" description="Disordered" evidence="4">
    <location>
        <begin position="175"/>
        <end position="207"/>
    </location>
</feature>
<dbReference type="GO" id="GO:0034334">
    <property type="term" value="P:adherens junction maintenance"/>
    <property type="evidence" value="ECO:0007669"/>
    <property type="project" value="TreeGrafter"/>
</dbReference>
<evidence type="ECO:0000256" key="1">
    <source>
        <dbReference type="ARBA" id="ARBA00004496"/>
    </source>
</evidence>
<evidence type="ECO:0000256" key="2">
    <source>
        <dbReference type="ARBA" id="ARBA00022490"/>
    </source>
</evidence>
<feature type="compositionally biased region" description="Low complexity" evidence="4">
    <location>
        <begin position="187"/>
        <end position="207"/>
    </location>
</feature>
<feature type="compositionally biased region" description="Polar residues" evidence="4">
    <location>
        <begin position="286"/>
        <end position="298"/>
    </location>
</feature>
<dbReference type="GO" id="GO:0005737">
    <property type="term" value="C:cytoplasm"/>
    <property type="evidence" value="ECO:0007669"/>
    <property type="project" value="UniProtKB-SubCell"/>
</dbReference>
<dbReference type="InterPro" id="IPR021774">
    <property type="entry name" value="CUPID"/>
</dbReference>
<reference evidence="6" key="1">
    <citation type="journal article" date="2023" name="Front. Mar. Sci.">
        <title>A new Merluccius polli reference genome to investigate the effects of global change in West African waters.</title>
        <authorList>
            <person name="Mateo J.L."/>
            <person name="Blanco-Fernandez C."/>
            <person name="Garcia-Vazquez E."/>
            <person name="Machado-Schiaffino G."/>
        </authorList>
    </citation>
    <scope>NUCLEOTIDE SEQUENCE</scope>
    <source>
        <strain evidence="6">C29</strain>
        <tissue evidence="6">Fin</tissue>
    </source>
</reference>
<feature type="compositionally biased region" description="Polar residues" evidence="4">
    <location>
        <begin position="259"/>
        <end position="276"/>
    </location>
</feature>
<comment type="subcellular location">
    <subcellularLocation>
        <location evidence="1">Cytoplasm</location>
    </subcellularLocation>
</comment>
<name>A0AA47P088_MERPO</name>
<feature type="region of interest" description="Disordered" evidence="4">
    <location>
        <begin position="221"/>
        <end position="316"/>
    </location>
</feature>
<evidence type="ECO:0000256" key="4">
    <source>
        <dbReference type="SAM" id="MobiDB-lite"/>
    </source>
</evidence>
<feature type="compositionally biased region" description="Polar residues" evidence="4">
    <location>
        <begin position="401"/>
        <end position="411"/>
    </location>
</feature>
<dbReference type="Proteomes" id="UP001174136">
    <property type="component" value="Unassembled WGS sequence"/>
</dbReference>
<feature type="region of interest" description="Disordered" evidence="4">
    <location>
        <begin position="1"/>
        <end position="31"/>
    </location>
</feature>
<dbReference type="AlphaFoldDB" id="A0AA47P088"/>
<keyword evidence="2" id="KW-0963">Cytoplasm</keyword>
<accession>A0AA47P088</accession>
<feature type="domain" description="Cytohesin Ubiquitin Protein Inducing" evidence="5">
    <location>
        <begin position="3"/>
        <end position="136"/>
    </location>
</feature>
<feature type="compositionally biased region" description="Low complexity" evidence="4">
    <location>
        <begin position="238"/>
        <end position="258"/>
    </location>
</feature>
<dbReference type="Pfam" id="PF11819">
    <property type="entry name" value="CUPID"/>
    <property type="match status" value="1"/>
</dbReference>
<feature type="compositionally biased region" description="Low complexity" evidence="4">
    <location>
        <begin position="412"/>
        <end position="428"/>
    </location>
</feature>
<evidence type="ECO:0000256" key="3">
    <source>
        <dbReference type="ARBA" id="ARBA00023054"/>
    </source>
</evidence>
<dbReference type="GO" id="GO:0031398">
    <property type="term" value="P:positive regulation of protein ubiquitination"/>
    <property type="evidence" value="ECO:0007669"/>
    <property type="project" value="TreeGrafter"/>
</dbReference>
<dbReference type="InterPro" id="IPR043447">
    <property type="entry name" value="CCDC120/INAVA"/>
</dbReference>
<proteinExistence type="predicted"/>
<dbReference type="EMBL" id="JAOPHQ010002850">
    <property type="protein sequence ID" value="KAK0145521.1"/>
    <property type="molecule type" value="Genomic_DNA"/>
</dbReference>
<evidence type="ECO:0000313" key="7">
    <source>
        <dbReference type="Proteomes" id="UP001174136"/>
    </source>
</evidence>
<gene>
    <name evidence="6" type="primary">Frmd4a_0</name>
    <name evidence="6" type="ORF">N1851_015546</name>
</gene>
<feature type="compositionally biased region" description="Polar residues" evidence="4">
    <location>
        <begin position="461"/>
        <end position="474"/>
    </location>
</feature>
<organism evidence="6 7">
    <name type="scientific">Merluccius polli</name>
    <name type="common">Benguela hake</name>
    <name type="synonym">Merluccius cadenati</name>
    <dbReference type="NCBI Taxonomy" id="89951"/>
    <lineage>
        <taxon>Eukaryota</taxon>
        <taxon>Metazoa</taxon>
        <taxon>Chordata</taxon>
        <taxon>Craniata</taxon>
        <taxon>Vertebrata</taxon>
        <taxon>Euteleostomi</taxon>
        <taxon>Actinopterygii</taxon>
        <taxon>Neopterygii</taxon>
        <taxon>Teleostei</taxon>
        <taxon>Neoteleostei</taxon>
        <taxon>Acanthomorphata</taxon>
        <taxon>Zeiogadaria</taxon>
        <taxon>Gadariae</taxon>
        <taxon>Gadiformes</taxon>
        <taxon>Gadoidei</taxon>
        <taxon>Merlucciidae</taxon>
        <taxon>Merluccius</taxon>
    </lineage>
</organism>